<accession>A0ABV5YS44</accession>
<dbReference type="Pfam" id="PF21274">
    <property type="entry name" value="Rng_hyd_C"/>
    <property type="match status" value="1"/>
</dbReference>
<evidence type="ECO:0000256" key="1">
    <source>
        <dbReference type="ARBA" id="ARBA00001974"/>
    </source>
</evidence>
<dbReference type="Proteomes" id="UP001589627">
    <property type="component" value="Unassembled WGS sequence"/>
</dbReference>
<dbReference type="PRINTS" id="PR00420">
    <property type="entry name" value="RNGMNOXGNASE"/>
</dbReference>
<evidence type="ECO:0000256" key="3">
    <source>
        <dbReference type="ARBA" id="ARBA00022827"/>
    </source>
</evidence>
<organism evidence="6 7">
    <name type="scientific">Actinoallomurus acaciae</name>
    <dbReference type="NCBI Taxonomy" id="502577"/>
    <lineage>
        <taxon>Bacteria</taxon>
        <taxon>Bacillati</taxon>
        <taxon>Actinomycetota</taxon>
        <taxon>Actinomycetes</taxon>
        <taxon>Streptosporangiales</taxon>
        <taxon>Thermomonosporaceae</taxon>
        <taxon>Actinoallomurus</taxon>
    </lineage>
</organism>
<name>A0ABV5YS44_9ACTN</name>
<reference evidence="6 7" key="1">
    <citation type="submission" date="2024-09" db="EMBL/GenBank/DDBJ databases">
        <authorList>
            <person name="Sun Q."/>
            <person name="Mori K."/>
        </authorList>
    </citation>
    <scope>NUCLEOTIDE SEQUENCE [LARGE SCALE GENOMIC DNA]</scope>
    <source>
        <strain evidence="6 7">TBRC 0563</strain>
    </source>
</reference>
<dbReference type="InterPro" id="IPR002938">
    <property type="entry name" value="FAD-bd"/>
</dbReference>
<gene>
    <name evidence="6" type="ORF">ACFFNX_31915</name>
</gene>
<evidence type="ECO:0000259" key="5">
    <source>
        <dbReference type="Pfam" id="PF01494"/>
    </source>
</evidence>
<dbReference type="GO" id="GO:0004497">
    <property type="term" value="F:monooxygenase activity"/>
    <property type="evidence" value="ECO:0007669"/>
    <property type="project" value="UniProtKB-KW"/>
</dbReference>
<evidence type="ECO:0000256" key="4">
    <source>
        <dbReference type="SAM" id="MobiDB-lite"/>
    </source>
</evidence>
<dbReference type="InterPro" id="IPR036188">
    <property type="entry name" value="FAD/NAD-bd_sf"/>
</dbReference>
<evidence type="ECO:0000313" key="7">
    <source>
        <dbReference type="Proteomes" id="UP001589627"/>
    </source>
</evidence>
<evidence type="ECO:0000313" key="6">
    <source>
        <dbReference type="EMBL" id="MFB9836792.1"/>
    </source>
</evidence>
<dbReference type="Pfam" id="PF01494">
    <property type="entry name" value="FAD_binding_3"/>
    <property type="match status" value="1"/>
</dbReference>
<keyword evidence="2" id="KW-0285">Flavoprotein</keyword>
<dbReference type="SUPFAM" id="SSF51905">
    <property type="entry name" value="FAD/NAD(P)-binding domain"/>
    <property type="match status" value="1"/>
</dbReference>
<comment type="cofactor">
    <cofactor evidence="1">
        <name>FAD</name>
        <dbReference type="ChEBI" id="CHEBI:57692"/>
    </cofactor>
</comment>
<keyword evidence="7" id="KW-1185">Reference proteome</keyword>
<dbReference type="InterPro" id="IPR050641">
    <property type="entry name" value="RIFMO-like"/>
</dbReference>
<feature type="region of interest" description="Disordered" evidence="4">
    <location>
        <begin position="268"/>
        <end position="288"/>
    </location>
</feature>
<dbReference type="PANTHER" id="PTHR43004">
    <property type="entry name" value="TRK SYSTEM POTASSIUM UPTAKE PROTEIN"/>
    <property type="match status" value="1"/>
</dbReference>
<dbReference type="Gene3D" id="3.50.50.60">
    <property type="entry name" value="FAD/NAD(P)-binding domain"/>
    <property type="match status" value="2"/>
</dbReference>
<keyword evidence="6" id="KW-0503">Monooxygenase</keyword>
<sequence length="499" mass="53676">MTHDVVIIGGGPNGLLLSCELALAGIRPLVLERLSERAGMPKANGLVGRVVQALDQRGLYERLSGRGGPPAAAPGFQFGALPLELHRLEDNPMFMLPIPQRRLEELLEERALELGAEIRRGHELTGLSQTADEVTAEVTGPDGGYELTARFLVGADGGRSTVRKRLGVGFPGITDRSFTSRQGQVSIDPPVAVPGTGELDVPGLGRLRTATFTRTEHGMFAYGMFQPGLYRVSAIEWSSSPLEDSTSMPLDELRDAVRRVLGADVPMRVPDDADPGLRRSTSTNSRQAERYRQGRVFLIGDAAHVHSGIGGPGLNLGMQDVLNLGWKLAAEINGWAPEGLLDTYESERRPVGERVIMHTRAQMALTSPGAGITALRALFGELLTDPGAIRRVAELMAGADVRYGDGHAHPMTGRWMPDLPLNTESGATRVAELLRRARPLLLTRTSGAAKAWSGRIEEVTTPDAPAEAVLIRPDGYVAWAGEDTDGLEEALHTWFGAPV</sequence>
<evidence type="ECO:0000256" key="2">
    <source>
        <dbReference type="ARBA" id="ARBA00022630"/>
    </source>
</evidence>
<keyword evidence="3" id="KW-0274">FAD</keyword>
<comment type="caution">
    <text evidence="6">The sequence shown here is derived from an EMBL/GenBank/DDBJ whole genome shotgun (WGS) entry which is preliminary data.</text>
</comment>
<protein>
    <submittedName>
        <fullName evidence="6">FAD-dependent monooxygenase</fullName>
    </submittedName>
</protein>
<proteinExistence type="predicted"/>
<dbReference type="Gene3D" id="3.40.30.120">
    <property type="match status" value="1"/>
</dbReference>
<dbReference type="PANTHER" id="PTHR43004:SF19">
    <property type="entry name" value="BINDING MONOOXYGENASE, PUTATIVE (JCVI)-RELATED"/>
    <property type="match status" value="1"/>
</dbReference>
<keyword evidence="6" id="KW-0560">Oxidoreductase</keyword>
<feature type="domain" description="FAD-binding" evidence="5">
    <location>
        <begin position="4"/>
        <end position="358"/>
    </location>
</feature>
<dbReference type="RefSeq" id="WP_378209591.1">
    <property type="nucleotide sequence ID" value="NZ_JBHLZP010000312.1"/>
</dbReference>
<dbReference type="EMBL" id="JBHLZP010000312">
    <property type="protein sequence ID" value="MFB9836792.1"/>
    <property type="molecule type" value="Genomic_DNA"/>
</dbReference>